<feature type="domain" description="EGF-like" evidence="2">
    <location>
        <begin position="442"/>
        <end position="483"/>
    </location>
</feature>
<reference evidence="3" key="1">
    <citation type="journal article" date="2019" name="bioRxiv">
        <title>The Genome of the Zebra Mussel, Dreissena polymorpha: A Resource for Invasive Species Research.</title>
        <authorList>
            <person name="McCartney M.A."/>
            <person name="Auch B."/>
            <person name="Kono T."/>
            <person name="Mallez S."/>
            <person name="Zhang Y."/>
            <person name="Obille A."/>
            <person name="Becker A."/>
            <person name="Abrahante J.E."/>
            <person name="Garbe J."/>
            <person name="Badalamenti J.P."/>
            <person name="Herman A."/>
            <person name="Mangelson H."/>
            <person name="Liachko I."/>
            <person name="Sullivan S."/>
            <person name="Sone E.D."/>
            <person name="Koren S."/>
            <person name="Silverstein K.A.T."/>
            <person name="Beckman K.B."/>
            <person name="Gohl D.M."/>
        </authorList>
    </citation>
    <scope>NUCLEOTIDE SEQUENCE</scope>
    <source>
        <strain evidence="3">Duluth1</strain>
        <tissue evidence="3">Whole animal</tissue>
    </source>
</reference>
<protein>
    <recommendedName>
        <fullName evidence="2">EGF-like domain-containing protein</fullName>
    </recommendedName>
</protein>
<evidence type="ECO:0000259" key="2">
    <source>
        <dbReference type="SMART" id="SM00181"/>
    </source>
</evidence>
<feature type="domain" description="EGF-like" evidence="2">
    <location>
        <begin position="489"/>
        <end position="529"/>
    </location>
</feature>
<proteinExistence type="predicted"/>
<dbReference type="PANTHER" id="PTHR24043:SF8">
    <property type="entry name" value="EGF-LIKE DOMAIN-CONTAINING PROTEIN"/>
    <property type="match status" value="1"/>
</dbReference>
<evidence type="ECO:0000256" key="1">
    <source>
        <dbReference type="ARBA" id="ARBA00022536"/>
    </source>
</evidence>
<name>A0A9D4RQZ0_DREPO</name>
<dbReference type="InterPro" id="IPR000742">
    <property type="entry name" value="EGF"/>
</dbReference>
<accession>A0A9D4RQZ0</accession>
<evidence type="ECO:0000313" key="3">
    <source>
        <dbReference type="EMBL" id="KAH3875460.1"/>
    </source>
</evidence>
<dbReference type="GO" id="GO:0005044">
    <property type="term" value="F:scavenger receptor activity"/>
    <property type="evidence" value="ECO:0007669"/>
    <property type="project" value="InterPro"/>
</dbReference>
<dbReference type="SMART" id="SM00181">
    <property type="entry name" value="EGF"/>
    <property type="match status" value="10"/>
</dbReference>
<dbReference type="PANTHER" id="PTHR24043">
    <property type="entry name" value="SCAVENGER RECEPTOR CLASS F"/>
    <property type="match status" value="1"/>
</dbReference>
<comment type="caution">
    <text evidence="3">The sequence shown here is derived from an EMBL/GenBank/DDBJ whole genome shotgun (WGS) entry which is preliminary data.</text>
</comment>
<evidence type="ECO:0000313" key="4">
    <source>
        <dbReference type="Proteomes" id="UP000828390"/>
    </source>
</evidence>
<reference evidence="3" key="2">
    <citation type="submission" date="2020-11" db="EMBL/GenBank/DDBJ databases">
        <authorList>
            <person name="McCartney M.A."/>
            <person name="Auch B."/>
            <person name="Kono T."/>
            <person name="Mallez S."/>
            <person name="Becker A."/>
            <person name="Gohl D.M."/>
            <person name="Silverstein K.A.T."/>
            <person name="Koren S."/>
            <person name="Bechman K.B."/>
            <person name="Herman A."/>
            <person name="Abrahante J.E."/>
            <person name="Garbe J."/>
        </authorList>
    </citation>
    <scope>NUCLEOTIDE SEQUENCE</scope>
    <source>
        <strain evidence="3">Duluth1</strain>
        <tissue evidence="3">Whole animal</tissue>
    </source>
</reference>
<dbReference type="EMBL" id="JAIWYP010000002">
    <property type="protein sequence ID" value="KAH3875460.1"/>
    <property type="molecule type" value="Genomic_DNA"/>
</dbReference>
<feature type="domain" description="EGF-like" evidence="2">
    <location>
        <begin position="271"/>
        <end position="311"/>
    </location>
</feature>
<sequence length="540" mass="57233">MLGYCRECDLPKPGFQCREAACDVGFYGNFCTTPCPGGSNCSGSTCERYTARCKGCISGRYGDHCERTCPNCASGVCDQTSGLCQGACVDGYFGDKCDTRCGNRCTRCAQFTGACLVCNVGAHGISCEFNCSTQCLPLSSGIISCNKVSGNCDSSACVPGFYRPTCTSSCSLNCKDVVCELQSGNCTNGCNVGWFGRLCDGNCSANCVNRNCLGAADRCLEGCVPEKYGPQCDISCNSNCLTSVCNVTGYCTRGCLPGWYGDMCDRMCNSTCTDGRCGRTLGVCEECSKTNPSPLCRTSACPAGLTGTFCNSSCSSSFCAGNICGRYNGTCIGCVVGRYGDQCERQCDTCLAGTTCQQVDGRCDGECMPGYYGSFCRQSCTTCITCTKSTGLCTTCARGQYGELCQYNCSRACVPVGGIISCDIVTANCTSGQCTAGYWYTDCFRFCNPNCGRSNTTGLISCDFLTGRCSSDCLAGWYGAHCDRKCESLCYDGRCDRNQGVCVECLKPNPDFNCPSGLCTEGFYGQSCQTPCSPGCVRYM</sequence>
<keyword evidence="4" id="KW-1185">Reference proteome</keyword>
<feature type="domain" description="EGF-like" evidence="2">
    <location>
        <begin position="313"/>
        <end position="344"/>
    </location>
</feature>
<feature type="domain" description="EGF-like" evidence="2">
    <location>
        <begin position="126"/>
        <end position="167"/>
    </location>
</feature>
<feature type="domain" description="EGF-like" evidence="2">
    <location>
        <begin position="169"/>
        <end position="200"/>
    </location>
</feature>
<feature type="domain" description="EGF-like" evidence="2">
    <location>
        <begin position="235"/>
        <end position="265"/>
    </location>
</feature>
<organism evidence="3 4">
    <name type="scientific">Dreissena polymorpha</name>
    <name type="common">Zebra mussel</name>
    <name type="synonym">Mytilus polymorpha</name>
    <dbReference type="NCBI Taxonomy" id="45954"/>
    <lineage>
        <taxon>Eukaryota</taxon>
        <taxon>Metazoa</taxon>
        <taxon>Spiralia</taxon>
        <taxon>Lophotrochozoa</taxon>
        <taxon>Mollusca</taxon>
        <taxon>Bivalvia</taxon>
        <taxon>Autobranchia</taxon>
        <taxon>Heteroconchia</taxon>
        <taxon>Euheterodonta</taxon>
        <taxon>Imparidentia</taxon>
        <taxon>Neoheterodontei</taxon>
        <taxon>Myida</taxon>
        <taxon>Dreissenoidea</taxon>
        <taxon>Dreissenidae</taxon>
        <taxon>Dreissena</taxon>
    </lineage>
</organism>
<feature type="domain" description="EGF-like" evidence="2">
    <location>
        <begin position="68"/>
        <end position="98"/>
    </location>
</feature>
<dbReference type="Proteomes" id="UP000828390">
    <property type="component" value="Unassembled WGS sequence"/>
</dbReference>
<dbReference type="InterPro" id="IPR042635">
    <property type="entry name" value="MEGF10/SREC1/2-like"/>
</dbReference>
<dbReference type="AlphaFoldDB" id="A0A9D4RQZ0"/>
<feature type="domain" description="EGF-like" evidence="2">
    <location>
        <begin position="346"/>
        <end position="377"/>
    </location>
</feature>
<feature type="domain" description="EGF-like" evidence="2">
    <location>
        <begin position="34"/>
        <end position="66"/>
    </location>
</feature>
<gene>
    <name evidence="3" type="ORF">DPMN_038726</name>
</gene>
<keyword evidence="1" id="KW-0245">EGF-like domain</keyword>